<dbReference type="Pfam" id="PF13159">
    <property type="entry name" value="DUF3994"/>
    <property type="match status" value="1"/>
</dbReference>
<organism evidence="4 5">
    <name type="scientific">Bacillus pseudomycoides</name>
    <dbReference type="NCBI Taxonomy" id="64104"/>
    <lineage>
        <taxon>Bacteria</taxon>
        <taxon>Bacillati</taxon>
        <taxon>Bacillota</taxon>
        <taxon>Bacilli</taxon>
        <taxon>Bacillales</taxon>
        <taxon>Bacillaceae</taxon>
        <taxon>Bacillus</taxon>
        <taxon>Bacillus cereus group</taxon>
    </lineage>
</organism>
<dbReference type="InterPro" id="IPR025057">
    <property type="entry name" value="DUF3994"/>
</dbReference>
<dbReference type="AlphaFoldDB" id="A0A1Y3MH30"/>
<reference evidence="4 5" key="1">
    <citation type="submission" date="2017-02" db="EMBL/GenBank/DDBJ databases">
        <title>Bacillus pseudomycoides isolate FSL K6-0042.</title>
        <authorList>
            <person name="Kovac J."/>
        </authorList>
    </citation>
    <scope>NUCLEOTIDE SEQUENCE [LARGE SCALE GENOMIC DNA]</scope>
    <source>
        <strain evidence="4 5">FSL K6-0042</strain>
    </source>
</reference>
<protein>
    <submittedName>
        <fullName evidence="4">Uncharacterized protein</fullName>
    </submittedName>
</protein>
<evidence type="ECO:0000313" key="4">
    <source>
        <dbReference type="EMBL" id="OUM47740.1"/>
    </source>
</evidence>
<sequence length="332" mass="36984">MKAKNLVCFALPLMLLGGCGTDSSEKDSKKAATTVQNEDKPSTSKKEDKSSTEKKEDKLTAAKGDQLTVKEYPSKIMALAAELIKTGVDIQTMATSNKTEAEKIKEFEGLVERLKATTKSIKEVNPPNEFKEDHQTVIKAMDTYSKAYTLQLESVKEMDEEKMKTSLNMIAEGGKYWKEATANIAKKRDELTKGGDGTVSNKETKDLDKKEGIDYDAVQSNVVDGTELIGNWGVQTTDGFKLSFILKGGSPKTFEVYNAGDYPNKINHIEGTWDYDKNSLTLNLHITKQMSNGVEAEVVHKDIAYKVQNFDRKNLQLFNDKSSNTTRYVKQS</sequence>
<dbReference type="Proteomes" id="UP000195321">
    <property type="component" value="Unassembled WGS sequence"/>
</dbReference>
<feature type="domain" description="DUF3994" evidence="2">
    <location>
        <begin position="194"/>
        <end position="317"/>
    </location>
</feature>
<dbReference type="PROSITE" id="PS51257">
    <property type="entry name" value="PROKAR_LIPOPROTEIN"/>
    <property type="match status" value="1"/>
</dbReference>
<name>A0A1Y3MH30_9BACI</name>
<feature type="compositionally biased region" description="Basic and acidic residues" evidence="1">
    <location>
        <begin position="37"/>
        <end position="58"/>
    </location>
</feature>
<evidence type="ECO:0000259" key="3">
    <source>
        <dbReference type="Pfam" id="PF22872"/>
    </source>
</evidence>
<proteinExistence type="predicted"/>
<feature type="region of interest" description="Disordered" evidence="1">
    <location>
        <begin position="21"/>
        <end position="58"/>
    </location>
</feature>
<dbReference type="Pfam" id="PF22872">
    <property type="entry name" value="DUF7018"/>
    <property type="match status" value="1"/>
</dbReference>
<comment type="caution">
    <text evidence="4">The sequence shown here is derived from an EMBL/GenBank/DDBJ whole genome shotgun (WGS) entry which is preliminary data.</text>
</comment>
<dbReference type="InterPro" id="IPR053854">
    <property type="entry name" value="DUF7018"/>
</dbReference>
<evidence type="ECO:0000256" key="1">
    <source>
        <dbReference type="SAM" id="MobiDB-lite"/>
    </source>
</evidence>
<accession>A0A1Y3MH30</accession>
<dbReference type="EMBL" id="MWPX01000019">
    <property type="protein sequence ID" value="OUM47740.1"/>
    <property type="molecule type" value="Genomic_DNA"/>
</dbReference>
<evidence type="ECO:0000313" key="5">
    <source>
        <dbReference type="Proteomes" id="UP000195321"/>
    </source>
</evidence>
<evidence type="ECO:0000259" key="2">
    <source>
        <dbReference type="Pfam" id="PF13159"/>
    </source>
</evidence>
<gene>
    <name evidence="4" type="ORF">BW425_16445</name>
</gene>
<dbReference type="RefSeq" id="WP_016115502.1">
    <property type="nucleotide sequence ID" value="NZ_JARHXM010000140.1"/>
</dbReference>
<feature type="domain" description="DUF7018" evidence="3">
    <location>
        <begin position="70"/>
        <end position="180"/>
    </location>
</feature>